<keyword evidence="4 9" id="KW-0812">Transmembrane</keyword>
<feature type="transmembrane region" description="Helical" evidence="9">
    <location>
        <begin position="178"/>
        <end position="200"/>
    </location>
</feature>
<evidence type="ECO:0000313" key="13">
    <source>
        <dbReference type="Proteomes" id="UP000701702"/>
    </source>
</evidence>
<reference evidence="12 13" key="1">
    <citation type="submission" date="2021-08" db="EMBL/GenBank/DDBJ databases">
        <authorList>
            <person name="Peeters C."/>
        </authorList>
    </citation>
    <scope>NUCLEOTIDE SEQUENCE [LARGE SCALE GENOMIC DNA]</scope>
    <source>
        <strain evidence="12 13">LMG 23994</strain>
    </source>
</reference>
<evidence type="ECO:0000256" key="1">
    <source>
        <dbReference type="ARBA" id="ARBA00004141"/>
    </source>
</evidence>
<feature type="transmembrane region" description="Helical" evidence="9">
    <location>
        <begin position="79"/>
        <end position="103"/>
    </location>
</feature>
<dbReference type="EMBL" id="CAJZAF010000003">
    <property type="protein sequence ID" value="CAG9166217.1"/>
    <property type="molecule type" value="Genomic_DNA"/>
</dbReference>
<keyword evidence="5" id="KW-0864">Zinc transport</keyword>
<evidence type="ECO:0000256" key="5">
    <source>
        <dbReference type="ARBA" id="ARBA00022906"/>
    </source>
</evidence>
<feature type="transmembrane region" description="Helical" evidence="9">
    <location>
        <begin position="151"/>
        <end position="172"/>
    </location>
</feature>
<dbReference type="InterPro" id="IPR036837">
    <property type="entry name" value="Cation_efflux_CTD_sf"/>
</dbReference>
<evidence type="ECO:0000256" key="9">
    <source>
        <dbReference type="SAM" id="Phobius"/>
    </source>
</evidence>
<dbReference type="SUPFAM" id="SSF160240">
    <property type="entry name" value="Cation efflux protein cytoplasmic domain-like"/>
    <property type="match status" value="1"/>
</dbReference>
<dbReference type="Gene3D" id="1.20.1510.10">
    <property type="entry name" value="Cation efflux protein transmembrane domain"/>
    <property type="match status" value="1"/>
</dbReference>
<feature type="transmembrane region" description="Helical" evidence="9">
    <location>
        <begin position="50"/>
        <end position="67"/>
    </location>
</feature>
<comment type="similarity">
    <text evidence="2">Belongs to the cation diffusion facilitator (CDF) transporter (TC 2.A.4) family. SLC30A subfamily.</text>
</comment>
<keyword evidence="7" id="KW-0406">Ion transport</keyword>
<evidence type="ECO:0000256" key="7">
    <source>
        <dbReference type="ARBA" id="ARBA00023065"/>
    </source>
</evidence>
<keyword evidence="6 9" id="KW-1133">Transmembrane helix</keyword>
<evidence type="ECO:0000256" key="4">
    <source>
        <dbReference type="ARBA" id="ARBA00022692"/>
    </source>
</evidence>
<dbReference type="Pfam" id="PF16916">
    <property type="entry name" value="ZT_dimer"/>
    <property type="match status" value="1"/>
</dbReference>
<comment type="subcellular location">
    <subcellularLocation>
        <location evidence="1">Membrane</location>
        <topology evidence="1">Multi-pass membrane protein</topology>
    </subcellularLocation>
</comment>
<organism evidence="12 13">
    <name type="scientific">Cupriavidus pinatubonensis</name>
    <dbReference type="NCBI Taxonomy" id="248026"/>
    <lineage>
        <taxon>Bacteria</taxon>
        <taxon>Pseudomonadati</taxon>
        <taxon>Pseudomonadota</taxon>
        <taxon>Betaproteobacteria</taxon>
        <taxon>Burkholderiales</taxon>
        <taxon>Burkholderiaceae</taxon>
        <taxon>Cupriavidus</taxon>
    </lineage>
</organism>
<protein>
    <submittedName>
        <fullName evidence="12">Metal cation efflux system protein CzcD</fullName>
    </submittedName>
</protein>
<evidence type="ECO:0000259" key="10">
    <source>
        <dbReference type="Pfam" id="PF01545"/>
    </source>
</evidence>
<dbReference type="InterPro" id="IPR027470">
    <property type="entry name" value="Cation_efflux_CTD"/>
</dbReference>
<evidence type="ECO:0000256" key="2">
    <source>
        <dbReference type="ARBA" id="ARBA00008873"/>
    </source>
</evidence>
<keyword evidence="5" id="KW-0862">Zinc</keyword>
<evidence type="ECO:0000256" key="8">
    <source>
        <dbReference type="ARBA" id="ARBA00023136"/>
    </source>
</evidence>
<keyword evidence="8 9" id="KW-0472">Membrane</keyword>
<keyword evidence="3" id="KW-0813">Transport</keyword>
<proteinExistence type="inferred from homology"/>
<dbReference type="SUPFAM" id="SSF161111">
    <property type="entry name" value="Cation efflux protein transmembrane domain-like"/>
    <property type="match status" value="1"/>
</dbReference>
<dbReference type="PANTHER" id="PTHR11562:SF17">
    <property type="entry name" value="RE54080P-RELATED"/>
    <property type="match status" value="1"/>
</dbReference>
<keyword evidence="13" id="KW-1185">Reference proteome</keyword>
<evidence type="ECO:0000259" key="11">
    <source>
        <dbReference type="Pfam" id="PF16916"/>
    </source>
</evidence>
<dbReference type="InterPro" id="IPR050681">
    <property type="entry name" value="CDF/SLC30A"/>
</dbReference>
<name>A0ABM8WFV1_9BURK</name>
<dbReference type="InterPro" id="IPR027469">
    <property type="entry name" value="Cation_efflux_TMD_sf"/>
</dbReference>
<gene>
    <name evidence="12" type="primary">czcD_1</name>
    <name evidence="12" type="ORF">LMG23994_00929</name>
</gene>
<feature type="domain" description="Cation efflux protein transmembrane" evidence="10">
    <location>
        <begin position="18"/>
        <end position="208"/>
    </location>
</feature>
<sequence>MGAGHSHDQAGGNERSLRIALALTGTFLVAEVVGGVLTNSLALISDAAHMFTDVVALAIALAAIAIGKRPADKKRTFGYYRFEILAAAFNALLLFGVAIYILYEAYVRLKSPPSIESMGMLWVAILGLIVNMISMRLLSARQGASLNIRGAYLEVWSDLLGSLGVIVGAIIIRFTGWGWVDSAIAVLIGLWVLPRTWILLKSSLNILLEGVPEGIELARLEERLTQAKGVKGFHDLHVWALTTGKASLSVHIVNDPALNPEVDMLPAIRTMLAEDFDIHHVTIQFELSPCAQAASQEHVAFWRGVHGTSSNLQGDN</sequence>
<dbReference type="RefSeq" id="WP_224000218.1">
    <property type="nucleotide sequence ID" value="NZ_CAJZAF010000003.1"/>
</dbReference>
<dbReference type="InterPro" id="IPR002524">
    <property type="entry name" value="Cation_efflux"/>
</dbReference>
<dbReference type="Proteomes" id="UP000701702">
    <property type="component" value="Unassembled WGS sequence"/>
</dbReference>
<comment type="caution">
    <text evidence="12">The sequence shown here is derived from an EMBL/GenBank/DDBJ whole genome shotgun (WGS) entry which is preliminary data.</text>
</comment>
<evidence type="ECO:0000256" key="3">
    <source>
        <dbReference type="ARBA" id="ARBA00022448"/>
    </source>
</evidence>
<feature type="transmembrane region" description="Helical" evidence="9">
    <location>
        <begin position="119"/>
        <end position="139"/>
    </location>
</feature>
<evidence type="ECO:0000313" key="12">
    <source>
        <dbReference type="EMBL" id="CAG9166217.1"/>
    </source>
</evidence>
<dbReference type="PANTHER" id="PTHR11562">
    <property type="entry name" value="CATION EFFLUX PROTEIN/ ZINC TRANSPORTER"/>
    <property type="match status" value="1"/>
</dbReference>
<dbReference type="NCBIfam" id="TIGR01297">
    <property type="entry name" value="CDF"/>
    <property type="match status" value="1"/>
</dbReference>
<accession>A0ABM8WFV1</accession>
<dbReference type="InterPro" id="IPR058533">
    <property type="entry name" value="Cation_efflux_TM"/>
</dbReference>
<evidence type="ECO:0000256" key="6">
    <source>
        <dbReference type="ARBA" id="ARBA00022989"/>
    </source>
</evidence>
<dbReference type="Pfam" id="PF01545">
    <property type="entry name" value="Cation_efflux"/>
    <property type="match status" value="1"/>
</dbReference>
<feature type="transmembrane region" description="Helical" evidence="9">
    <location>
        <begin position="20"/>
        <end position="44"/>
    </location>
</feature>
<feature type="domain" description="Cation efflux protein cytoplasmic" evidence="11">
    <location>
        <begin position="212"/>
        <end position="286"/>
    </location>
</feature>